<proteinExistence type="predicted"/>
<comment type="caution">
    <text evidence="1">The sequence shown here is derived from an EMBL/GenBank/DDBJ whole genome shotgun (WGS) entry which is preliminary data.</text>
</comment>
<organism evidence="1 2">
    <name type="scientific">Dermacentor silvarum</name>
    <name type="common">Tick</name>
    <dbReference type="NCBI Taxonomy" id="543639"/>
    <lineage>
        <taxon>Eukaryota</taxon>
        <taxon>Metazoa</taxon>
        <taxon>Ecdysozoa</taxon>
        <taxon>Arthropoda</taxon>
        <taxon>Chelicerata</taxon>
        <taxon>Arachnida</taxon>
        <taxon>Acari</taxon>
        <taxon>Parasitiformes</taxon>
        <taxon>Ixodida</taxon>
        <taxon>Ixodoidea</taxon>
        <taxon>Ixodidae</taxon>
        <taxon>Rhipicephalinae</taxon>
        <taxon>Dermacentor</taxon>
    </lineage>
</organism>
<accession>A0ACB8DYL1</accession>
<evidence type="ECO:0000313" key="1">
    <source>
        <dbReference type="EMBL" id="KAH7979605.1"/>
    </source>
</evidence>
<gene>
    <name evidence="1" type="ORF">HPB49_010067</name>
</gene>
<dbReference type="Proteomes" id="UP000821865">
    <property type="component" value="Chromosome 1"/>
</dbReference>
<sequence length="143" mass="15987">MATSARRTRAGNLSPSDDESASDEDGVDMFDSSSEEDSDDVFTDSNSESEESSDDTMASAREWYRIDPDSMPARPPRFEFKGSPGVTITVSSPPQPLELFEAYFDDELIDVIVVETNRYASQLLNSSNLSQHSRFRKWSALTR</sequence>
<dbReference type="EMBL" id="CM023470">
    <property type="protein sequence ID" value="KAH7979605.1"/>
    <property type="molecule type" value="Genomic_DNA"/>
</dbReference>
<name>A0ACB8DYL1_DERSI</name>
<keyword evidence="2" id="KW-1185">Reference proteome</keyword>
<protein>
    <submittedName>
        <fullName evidence="1">Uncharacterized protein</fullName>
    </submittedName>
</protein>
<reference evidence="1" key="1">
    <citation type="submission" date="2020-05" db="EMBL/GenBank/DDBJ databases">
        <title>Large-scale comparative analyses of tick genomes elucidate their genetic diversity and vector capacities.</title>
        <authorList>
            <person name="Jia N."/>
            <person name="Wang J."/>
            <person name="Shi W."/>
            <person name="Du L."/>
            <person name="Sun Y."/>
            <person name="Zhan W."/>
            <person name="Jiang J."/>
            <person name="Wang Q."/>
            <person name="Zhang B."/>
            <person name="Ji P."/>
            <person name="Sakyi L.B."/>
            <person name="Cui X."/>
            <person name="Yuan T."/>
            <person name="Jiang B."/>
            <person name="Yang W."/>
            <person name="Lam T.T.-Y."/>
            <person name="Chang Q."/>
            <person name="Ding S."/>
            <person name="Wang X."/>
            <person name="Zhu J."/>
            <person name="Ruan X."/>
            <person name="Zhao L."/>
            <person name="Wei J."/>
            <person name="Que T."/>
            <person name="Du C."/>
            <person name="Cheng J."/>
            <person name="Dai P."/>
            <person name="Han X."/>
            <person name="Huang E."/>
            <person name="Gao Y."/>
            <person name="Liu J."/>
            <person name="Shao H."/>
            <person name="Ye R."/>
            <person name="Li L."/>
            <person name="Wei W."/>
            <person name="Wang X."/>
            <person name="Wang C."/>
            <person name="Yang T."/>
            <person name="Huo Q."/>
            <person name="Li W."/>
            <person name="Guo W."/>
            <person name="Chen H."/>
            <person name="Zhou L."/>
            <person name="Ni X."/>
            <person name="Tian J."/>
            <person name="Zhou Y."/>
            <person name="Sheng Y."/>
            <person name="Liu T."/>
            <person name="Pan Y."/>
            <person name="Xia L."/>
            <person name="Li J."/>
            <person name="Zhao F."/>
            <person name="Cao W."/>
        </authorList>
    </citation>
    <scope>NUCLEOTIDE SEQUENCE</scope>
    <source>
        <strain evidence="1">Dsil-2018</strain>
    </source>
</reference>
<evidence type="ECO:0000313" key="2">
    <source>
        <dbReference type="Proteomes" id="UP000821865"/>
    </source>
</evidence>